<gene>
    <name evidence="4" type="ORF">SAMN05216203_3287</name>
</gene>
<dbReference type="Pfam" id="PF02308">
    <property type="entry name" value="MgtC"/>
    <property type="match status" value="1"/>
</dbReference>
<feature type="domain" description="MgtC/SapB/SrpB/YhiD N-terminal" evidence="2">
    <location>
        <begin position="18"/>
        <end position="142"/>
    </location>
</feature>
<keyword evidence="5" id="KW-1185">Reference proteome</keyword>
<dbReference type="Proteomes" id="UP000198644">
    <property type="component" value="Unassembled WGS sequence"/>
</dbReference>
<sequence>MNEVASSFLDSNEVALQLAIALLLGALIGLQRGWEAREKKPGERIAGIRTHALTGLLGAVSAQLTEALTVWAFPAMFLGVIGVNLVSYRIQTADTRDYSITGIVGILLTFCFGAMVVAVDMAMAAAAAVVTALILDNKQEIHGALHKLEERELDAGLKLLLITVVLLPLLPNQGMGPGDVLNPYEIWWMVVLIASVSFVGYFAIRVGGPEKGILFTSLFAGLSSSTALTLHYARESRQNGALSPMFAAGILIACGTMFPRILIYGAIINTALVPALLWPVLSMAAVLYLGAGIIWHRNRRDLRVDQPTLNQNPLDLKSALIFGALLTVILMLGEWLRQWLGDLGIYVLAATSGITDVDAITLSLTRMSQESIAASTAVVGIVIAASVNNLVKSTMAASIGTRRLGLSVGVPMAISLVAGLAVALAQQLVVG</sequence>
<feature type="transmembrane region" description="Helical" evidence="1">
    <location>
        <begin position="186"/>
        <end position="206"/>
    </location>
</feature>
<dbReference type="InterPro" id="IPR049177">
    <property type="entry name" value="MgtC_SapB_SrpB_YhiD_N"/>
</dbReference>
<evidence type="ECO:0000259" key="2">
    <source>
        <dbReference type="Pfam" id="PF02308"/>
    </source>
</evidence>
<dbReference type="RefSeq" id="WP_092015682.1">
    <property type="nucleotide sequence ID" value="NZ_FOYW01000003.1"/>
</dbReference>
<organism evidence="4 5">
    <name type="scientific">Marinobacter daqiaonensis</name>
    <dbReference type="NCBI Taxonomy" id="650891"/>
    <lineage>
        <taxon>Bacteria</taxon>
        <taxon>Pseudomonadati</taxon>
        <taxon>Pseudomonadota</taxon>
        <taxon>Gammaproteobacteria</taxon>
        <taxon>Pseudomonadales</taxon>
        <taxon>Marinobacteraceae</taxon>
        <taxon>Marinobacter</taxon>
    </lineage>
</organism>
<evidence type="ECO:0000256" key="1">
    <source>
        <dbReference type="SAM" id="Phobius"/>
    </source>
</evidence>
<keyword evidence="1" id="KW-1133">Transmembrane helix</keyword>
<dbReference type="AlphaFoldDB" id="A0A1I6JTP4"/>
<proteinExistence type="predicted"/>
<feature type="transmembrane region" description="Helical" evidence="1">
    <location>
        <begin position="70"/>
        <end position="90"/>
    </location>
</feature>
<dbReference type="PANTHER" id="PTHR39084">
    <property type="entry name" value="MEMBRANE PROTEIN-RELATED"/>
    <property type="match status" value="1"/>
</dbReference>
<feature type="domain" description="DUF4010" evidence="3">
    <location>
        <begin position="191"/>
        <end position="400"/>
    </location>
</feature>
<dbReference type="PANTHER" id="PTHR39084:SF1">
    <property type="entry name" value="DUF4010 DOMAIN-CONTAINING PROTEIN"/>
    <property type="match status" value="1"/>
</dbReference>
<evidence type="ECO:0000313" key="5">
    <source>
        <dbReference type="Proteomes" id="UP000198644"/>
    </source>
</evidence>
<feature type="transmembrane region" description="Helical" evidence="1">
    <location>
        <begin position="245"/>
        <end position="267"/>
    </location>
</feature>
<feature type="transmembrane region" description="Helical" evidence="1">
    <location>
        <begin position="212"/>
        <end position="233"/>
    </location>
</feature>
<feature type="transmembrane region" description="Helical" evidence="1">
    <location>
        <begin position="403"/>
        <end position="425"/>
    </location>
</feature>
<accession>A0A1I6JTP4</accession>
<dbReference type="Pfam" id="PF13194">
    <property type="entry name" value="DUF4010"/>
    <property type="match status" value="1"/>
</dbReference>
<feature type="transmembrane region" description="Helical" evidence="1">
    <location>
        <begin position="316"/>
        <end position="336"/>
    </location>
</feature>
<dbReference type="InterPro" id="IPR025105">
    <property type="entry name" value="DUF4010"/>
</dbReference>
<dbReference type="OrthoDB" id="9813718at2"/>
<keyword evidence="1" id="KW-0812">Transmembrane</keyword>
<protein>
    <submittedName>
        <fullName evidence="4">Uncharacterized membrane protein, DUF4010 family</fullName>
    </submittedName>
</protein>
<feature type="transmembrane region" description="Helical" evidence="1">
    <location>
        <begin position="102"/>
        <end position="135"/>
    </location>
</feature>
<feature type="transmembrane region" description="Helical" evidence="1">
    <location>
        <begin position="273"/>
        <end position="295"/>
    </location>
</feature>
<feature type="transmembrane region" description="Helical" evidence="1">
    <location>
        <begin position="14"/>
        <end position="34"/>
    </location>
</feature>
<dbReference type="EMBL" id="FOYW01000003">
    <property type="protein sequence ID" value="SFR82337.1"/>
    <property type="molecule type" value="Genomic_DNA"/>
</dbReference>
<feature type="transmembrane region" description="Helical" evidence="1">
    <location>
        <begin position="46"/>
        <end position="64"/>
    </location>
</feature>
<reference evidence="5" key="1">
    <citation type="submission" date="2016-10" db="EMBL/GenBank/DDBJ databases">
        <authorList>
            <person name="Varghese N."/>
            <person name="Submissions S."/>
        </authorList>
    </citation>
    <scope>NUCLEOTIDE SEQUENCE [LARGE SCALE GENOMIC DNA]</scope>
    <source>
        <strain evidence="5">CGMCC 1.9167</strain>
    </source>
</reference>
<evidence type="ECO:0000313" key="4">
    <source>
        <dbReference type="EMBL" id="SFR82337.1"/>
    </source>
</evidence>
<keyword evidence="1" id="KW-0472">Membrane</keyword>
<feature type="transmembrane region" description="Helical" evidence="1">
    <location>
        <begin position="372"/>
        <end position="391"/>
    </location>
</feature>
<evidence type="ECO:0000259" key="3">
    <source>
        <dbReference type="Pfam" id="PF13194"/>
    </source>
</evidence>
<name>A0A1I6JTP4_9GAMM</name>